<evidence type="ECO:0000256" key="5">
    <source>
        <dbReference type="ARBA" id="ARBA00048124"/>
    </source>
</evidence>
<evidence type="ECO:0000256" key="3">
    <source>
        <dbReference type="ARBA" id="ARBA00022722"/>
    </source>
</evidence>
<accession>A0A1G4MEL6</accession>
<evidence type="ECO:0000313" key="8">
    <source>
        <dbReference type="EMBL" id="SCW02297.1"/>
    </source>
</evidence>
<comment type="function">
    <text evidence="6">Decapping enzyme for NAD-capped RNAs: specifically hydrolyzes the nicotinamide adenine dinucleotide (NAD) cap from a subset of RNAs by removing the entire NAD moiety from the 5'-end of an NAD-capped RNA.</text>
</comment>
<dbReference type="GO" id="GO:0046872">
    <property type="term" value="F:metal ion binding"/>
    <property type="evidence" value="ECO:0007669"/>
    <property type="project" value="UniProtKB-KW"/>
</dbReference>
<dbReference type="GO" id="GO:0005634">
    <property type="term" value="C:nucleus"/>
    <property type="evidence" value="ECO:0007669"/>
    <property type="project" value="UniProtKB-SubCell"/>
</dbReference>
<dbReference type="EMBL" id="LT598490">
    <property type="protein sequence ID" value="SCW02297.1"/>
    <property type="molecule type" value="Genomic_DNA"/>
</dbReference>
<dbReference type="AlphaFoldDB" id="A0A1G4MEL6"/>
<gene>
    <name evidence="8" type="ORF">LAFE_0F03334G</name>
</gene>
<reference evidence="9" key="1">
    <citation type="submission" date="2016-03" db="EMBL/GenBank/DDBJ databases">
        <authorList>
            <person name="Devillers H."/>
        </authorList>
    </citation>
    <scope>NUCLEOTIDE SEQUENCE [LARGE SCALE GENOMIC DNA]</scope>
</reference>
<keyword evidence="6" id="KW-0539">Nucleus</keyword>
<name>A0A1G4MEL6_LACFM</name>
<dbReference type="PANTHER" id="PTHR12395">
    <property type="entry name" value="DOM-3 RELATED"/>
    <property type="match status" value="1"/>
</dbReference>
<evidence type="ECO:0000256" key="6">
    <source>
        <dbReference type="RuleBase" id="RU367113"/>
    </source>
</evidence>
<dbReference type="GO" id="GO:0005829">
    <property type="term" value="C:cytosol"/>
    <property type="evidence" value="ECO:0007669"/>
    <property type="project" value="TreeGrafter"/>
</dbReference>
<dbReference type="OMA" id="CIRSICK"/>
<evidence type="ECO:0000256" key="1">
    <source>
        <dbReference type="ARBA" id="ARBA00001968"/>
    </source>
</evidence>
<protein>
    <recommendedName>
        <fullName evidence="6">Decapping nuclease</fullName>
        <ecNumber evidence="6">3.6.1.-</ecNumber>
    </recommendedName>
</protein>
<comment type="catalytic activity">
    <reaction evidence="4">
        <text>a 5'-end (N(7)-methyl 5'-triphosphoguanosine)-ribonucleoside-ribonucleotide in mRNA + H2O = a (N(7)-methyl 5'-triphosphoguanosine)-nucleoside + a 5'-end phospho-ribonucleoside in mRNA + H(+)</text>
        <dbReference type="Rhea" id="RHEA:66928"/>
        <dbReference type="Rhea" id="RHEA-COMP:15692"/>
        <dbReference type="Rhea" id="RHEA-COMP:17313"/>
        <dbReference type="ChEBI" id="CHEBI:15377"/>
        <dbReference type="ChEBI" id="CHEBI:15378"/>
        <dbReference type="ChEBI" id="CHEBI:138282"/>
        <dbReference type="ChEBI" id="CHEBI:172876"/>
        <dbReference type="ChEBI" id="CHEBI:172877"/>
    </reaction>
    <physiologicalReaction direction="left-to-right" evidence="4">
        <dbReference type="Rhea" id="RHEA:66929"/>
    </physiologicalReaction>
</comment>
<keyword evidence="6" id="KW-0694">RNA-binding</keyword>
<evidence type="ECO:0000313" key="9">
    <source>
        <dbReference type="Proteomes" id="UP000190831"/>
    </source>
</evidence>
<dbReference type="InterPro" id="IPR013961">
    <property type="entry name" value="RAI1"/>
</dbReference>
<keyword evidence="6" id="KW-0479">Metal-binding</keyword>
<dbReference type="GO" id="GO:0003723">
    <property type="term" value="F:RNA binding"/>
    <property type="evidence" value="ECO:0007669"/>
    <property type="project" value="UniProtKB-KW"/>
</dbReference>
<dbReference type="GO" id="GO:0110155">
    <property type="term" value="P:NAD-cap decapping"/>
    <property type="evidence" value="ECO:0007669"/>
    <property type="project" value="TreeGrafter"/>
</dbReference>
<organism evidence="8 9">
    <name type="scientific">Lachancea fermentati</name>
    <name type="common">Zygosaccharomyces fermentati</name>
    <dbReference type="NCBI Taxonomy" id="4955"/>
    <lineage>
        <taxon>Eukaryota</taxon>
        <taxon>Fungi</taxon>
        <taxon>Dikarya</taxon>
        <taxon>Ascomycota</taxon>
        <taxon>Saccharomycotina</taxon>
        <taxon>Saccharomycetes</taxon>
        <taxon>Saccharomycetales</taxon>
        <taxon>Saccharomycetaceae</taxon>
        <taxon>Lachancea</taxon>
    </lineage>
</organism>
<dbReference type="Pfam" id="PF08652">
    <property type="entry name" value="RAI1"/>
    <property type="match status" value="1"/>
</dbReference>
<keyword evidence="6" id="KW-0547">Nucleotide-binding</keyword>
<proteinExistence type="inferred from homology"/>
<keyword evidence="3 6" id="KW-0540">Nuclease</keyword>
<sequence>MEPLSEELSSLSINDKGAQSHVHCKKFGHVNLTAYPKQAFHFFKESREIGTITHRYDDERYIINDKSGLPRLNSDICEYKKDRNKNKIRKYLGHNMTTGFESFEPLPLAVLEDMRGVFLFMERFEAKNGTKFNQNNKFTIVSARHHLIDLIMCPFSKEDVSLVVTYVDGYLYFSPDSRRAKKDTGIHSKSTHMRRICYTGFELENLVTQPLAENQRSCFFSMIEGKINDNIGVLLKAEMDCHDDFHETYTEIKCSTDFKLNNQHHRRKLLRMWVQTSLVPQTDLLIGFRDPYYNQLSALQSYTRNQLYHKFNNKNMKVDRMHLNYNANISVQWFHHLIEQLCDLVENNIKDNRQQSFRVMLSKELCLSIEALSKTPKGAIP</sequence>
<evidence type="ECO:0000259" key="7">
    <source>
        <dbReference type="Pfam" id="PF08652"/>
    </source>
</evidence>
<dbReference type="GO" id="GO:0000166">
    <property type="term" value="F:nucleotide binding"/>
    <property type="evidence" value="ECO:0007669"/>
    <property type="project" value="UniProtKB-KW"/>
</dbReference>
<comment type="similarity">
    <text evidence="2 6">Belongs to the DXO/Dom3Z family.</text>
</comment>
<comment type="catalytic activity">
    <reaction evidence="5">
        <text>a 5'-end NAD(+)-phospho-ribonucleoside in mRNA + H2O = a 5'-end phospho-ribonucleoside in mRNA + NAD(+) + H(+)</text>
        <dbReference type="Rhea" id="RHEA:60880"/>
        <dbReference type="Rhea" id="RHEA-COMP:15692"/>
        <dbReference type="Rhea" id="RHEA-COMP:15698"/>
        <dbReference type="ChEBI" id="CHEBI:15377"/>
        <dbReference type="ChEBI" id="CHEBI:15378"/>
        <dbReference type="ChEBI" id="CHEBI:57540"/>
        <dbReference type="ChEBI" id="CHEBI:138282"/>
        <dbReference type="ChEBI" id="CHEBI:144029"/>
    </reaction>
    <physiologicalReaction direction="left-to-right" evidence="5">
        <dbReference type="Rhea" id="RHEA:60881"/>
    </physiologicalReaction>
</comment>
<evidence type="ECO:0000256" key="2">
    <source>
        <dbReference type="ARBA" id="ARBA00006562"/>
    </source>
</evidence>
<comment type="subcellular location">
    <subcellularLocation>
        <location evidence="6">Nucleus</location>
    </subcellularLocation>
</comment>
<dbReference type="GO" id="GO:0004518">
    <property type="term" value="F:nuclease activity"/>
    <property type="evidence" value="ECO:0007669"/>
    <property type="project" value="UniProtKB-KW"/>
</dbReference>
<dbReference type="STRING" id="4955.A0A1G4MEL6"/>
<dbReference type="PANTHER" id="PTHR12395:SF25">
    <property type="entry name" value="DECAPPING AND EXORIBONUCLEASE PROTEIN 1"/>
    <property type="match status" value="1"/>
</dbReference>
<keyword evidence="9" id="KW-1185">Reference proteome</keyword>
<dbReference type="OrthoDB" id="5853397at2759"/>
<dbReference type="InterPro" id="IPR039039">
    <property type="entry name" value="RAI1-like_fam"/>
</dbReference>
<dbReference type="Proteomes" id="UP000190831">
    <property type="component" value="Chromosome F"/>
</dbReference>
<evidence type="ECO:0000256" key="4">
    <source>
        <dbReference type="ARBA" id="ARBA00044676"/>
    </source>
</evidence>
<comment type="cofactor">
    <cofactor evidence="1 6">
        <name>a divalent metal cation</name>
        <dbReference type="ChEBI" id="CHEBI:60240"/>
    </cofactor>
</comment>
<keyword evidence="6" id="KW-0378">Hydrolase</keyword>
<feature type="domain" description="RAI1-like" evidence="7">
    <location>
        <begin position="49"/>
        <end position="369"/>
    </location>
</feature>
<dbReference type="GO" id="GO:0034353">
    <property type="term" value="F:mRNA 5'-diphosphatase activity"/>
    <property type="evidence" value="ECO:0007669"/>
    <property type="project" value="TreeGrafter"/>
</dbReference>
<dbReference type="EC" id="3.6.1.-" evidence="6"/>
<dbReference type="GO" id="GO:0000956">
    <property type="term" value="P:nuclear-transcribed mRNA catabolic process"/>
    <property type="evidence" value="ECO:0007669"/>
    <property type="project" value="TreeGrafter"/>
</dbReference>